<dbReference type="EMBL" id="JADFTS010000006">
    <property type="protein sequence ID" value="KAF9603343.1"/>
    <property type="molecule type" value="Genomic_DNA"/>
</dbReference>
<dbReference type="GO" id="GO:0016705">
    <property type="term" value="F:oxidoreductase activity, acting on paired donors, with incorporation or reduction of molecular oxygen"/>
    <property type="evidence" value="ECO:0007669"/>
    <property type="project" value="InterPro"/>
</dbReference>
<evidence type="ECO:0000313" key="9">
    <source>
        <dbReference type="Proteomes" id="UP000631114"/>
    </source>
</evidence>
<evidence type="ECO:0000256" key="7">
    <source>
        <dbReference type="ARBA" id="ARBA00023136"/>
    </source>
</evidence>
<keyword evidence="4" id="KW-0560">Oxidoreductase</keyword>
<dbReference type="Proteomes" id="UP000631114">
    <property type="component" value="Unassembled WGS sequence"/>
</dbReference>
<sequence length="127" mass="14549">MHKMLPAFLKPEPLQKYIPTMDSIAKKLLKEHWDDKKEVLAFTLAKAYTISIACKVFMSIEDPFQLPKFVDPILSLFWQNLVSLCIPIDLHRTAMNKAGKASNIISKDILEIIRRRKLDLAENKGVA</sequence>
<evidence type="ECO:0000256" key="4">
    <source>
        <dbReference type="ARBA" id="ARBA00023002"/>
    </source>
</evidence>
<evidence type="ECO:0000256" key="3">
    <source>
        <dbReference type="ARBA" id="ARBA00022723"/>
    </source>
</evidence>
<comment type="caution">
    <text evidence="8">The sequence shown here is derived from an EMBL/GenBank/DDBJ whole genome shotgun (WGS) entry which is preliminary data.</text>
</comment>
<gene>
    <name evidence="8" type="ORF">IFM89_035013</name>
</gene>
<accession>A0A835HU96</accession>
<evidence type="ECO:0000313" key="8">
    <source>
        <dbReference type="EMBL" id="KAF9603343.1"/>
    </source>
</evidence>
<dbReference type="InterPro" id="IPR036396">
    <property type="entry name" value="Cyt_P450_sf"/>
</dbReference>
<keyword evidence="5" id="KW-0408">Iron</keyword>
<dbReference type="AlphaFoldDB" id="A0A835HU96"/>
<protein>
    <submittedName>
        <fullName evidence="8">Uncharacterized protein</fullName>
    </submittedName>
</protein>
<proteinExistence type="predicted"/>
<evidence type="ECO:0000256" key="5">
    <source>
        <dbReference type="ARBA" id="ARBA00023004"/>
    </source>
</evidence>
<dbReference type="GO" id="GO:0016020">
    <property type="term" value="C:membrane"/>
    <property type="evidence" value="ECO:0007669"/>
    <property type="project" value="UniProtKB-SubCell"/>
</dbReference>
<keyword evidence="3" id="KW-0479">Metal-binding</keyword>
<dbReference type="PANTHER" id="PTHR24286:SF349">
    <property type="entry name" value="CYTOCHROME P450 716A1-RELATED"/>
    <property type="match status" value="1"/>
</dbReference>
<reference evidence="8 9" key="1">
    <citation type="submission" date="2020-10" db="EMBL/GenBank/DDBJ databases">
        <title>The Coptis chinensis genome and diversification of protoberbering-type alkaloids.</title>
        <authorList>
            <person name="Wang B."/>
            <person name="Shu S."/>
            <person name="Song C."/>
            <person name="Liu Y."/>
        </authorList>
    </citation>
    <scope>NUCLEOTIDE SEQUENCE [LARGE SCALE GENOMIC DNA]</scope>
    <source>
        <strain evidence="8">HL-2020</strain>
        <tissue evidence="8">Leaf</tissue>
    </source>
</reference>
<keyword evidence="9" id="KW-1185">Reference proteome</keyword>
<keyword evidence="2" id="KW-0349">Heme</keyword>
<evidence type="ECO:0000256" key="6">
    <source>
        <dbReference type="ARBA" id="ARBA00023033"/>
    </source>
</evidence>
<name>A0A835HU96_9MAGN</name>
<evidence type="ECO:0000256" key="1">
    <source>
        <dbReference type="ARBA" id="ARBA00004370"/>
    </source>
</evidence>
<comment type="subcellular location">
    <subcellularLocation>
        <location evidence="1">Membrane</location>
    </subcellularLocation>
</comment>
<dbReference type="GO" id="GO:0016125">
    <property type="term" value="P:sterol metabolic process"/>
    <property type="evidence" value="ECO:0007669"/>
    <property type="project" value="TreeGrafter"/>
</dbReference>
<dbReference type="GO" id="GO:0004497">
    <property type="term" value="F:monooxygenase activity"/>
    <property type="evidence" value="ECO:0007669"/>
    <property type="project" value="UniProtKB-KW"/>
</dbReference>
<keyword evidence="7" id="KW-0472">Membrane</keyword>
<dbReference type="SUPFAM" id="SSF48264">
    <property type="entry name" value="Cytochrome P450"/>
    <property type="match status" value="1"/>
</dbReference>
<dbReference type="GO" id="GO:0020037">
    <property type="term" value="F:heme binding"/>
    <property type="evidence" value="ECO:0007669"/>
    <property type="project" value="InterPro"/>
</dbReference>
<dbReference type="OrthoDB" id="1372046at2759"/>
<dbReference type="GO" id="GO:0005506">
    <property type="term" value="F:iron ion binding"/>
    <property type="evidence" value="ECO:0007669"/>
    <property type="project" value="InterPro"/>
</dbReference>
<keyword evidence="6" id="KW-0503">Monooxygenase</keyword>
<evidence type="ECO:0000256" key="2">
    <source>
        <dbReference type="ARBA" id="ARBA00022617"/>
    </source>
</evidence>
<organism evidence="8 9">
    <name type="scientific">Coptis chinensis</name>
    <dbReference type="NCBI Taxonomy" id="261450"/>
    <lineage>
        <taxon>Eukaryota</taxon>
        <taxon>Viridiplantae</taxon>
        <taxon>Streptophyta</taxon>
        <taxon>Embryophyta</taxon>
        <taxon>Tracheophyta</taxon>
        <taxon>Spermatophyta</taxon>
        <taxon>Magnoliopsida</taxon>
        <taxon>Ranunculales</taxon>
        <taxon>Ranunculaceae</taxon>
        <taxon>Coptidoideae</taxon>
        <taxon>Coptis</taxon>
    </lineage>
</organism>
<dbReference type="PANTHER" id="PTHR24286">
    <property type="entry name" value="CYTOCHROME P450 26"/>
    <property type="match status" value="1"/>
</dbReference>
<dbReference type="Gene3D" id="1.10.630.10">
    <property type="entry name" value="Cytochrome P450"/>
    <property type="match status" value="1"/>
</dbReference>